<proteinExistence type="predicted"/>
<evidence type="ECO:0000256" key="2">
    <source>
        <dbReference type="ARBA" id="ARBA00023015"/>
    </source>
</evidence>
<feature type="domain" description="Bromodomain associated" evidence="5">
    <location>
        <begin position="23"/>
        <end position="99"/>
    </location>
</feature>
<keyword evidence="2" id="KW-0805">Transcription regulation</keyword>
<keyword evidence="4" id="KW-0539">Nucleus</keyword>
<keyword evidence="7" id="KW-1185">Reference proteome</keyword>
<dbReference type="GO" id="GO:0005669">
    <property type="term" value="C:transcription factor TFIID complex"/>
    <property type="evidence" value="ECO:0007669"/>
    <property type="project" value="InterPro"/>
</dbReference>
<dbReference type="Pfam" id="PF07524">
    <property type="entry name" value="Bromo_TP"/>
    <property type="match status" value="1"/>
</dbReference>
<dbReference type="CDD" id="cd00076">
    <property type="entry name" value="HFD_SF"/>
    <property type="match status" value="1"/>
</dbReference>
<dbReference type="InterPro" id="IPR037818">
    <property type="entry name" value="TAF8"/>
</dbReference>
<evidence type="ECO:0000313" key="7">
    <source>
        <dbReference type="Proteomes" id="UP001346149"/>
    </source>
</evidence>
<dbReference type="Proteomes" id="UP001346149">
    <property type="component" value="Unassembled WGS sequence"/>
</dbReference>
<dbReference type="SMART" id="SM00576">
    <property type="entry name" value="BTP"/>
    <property type="match status" value="1"/>
</dbReference>
<evidence type="ECO:0000259" key="5">
    <source>
        <dbReference type="SMART" id="SM00576"/>
    </source>
</evidence>
<dbReference type="PANTHER" id="PTHR46338:SF1">
    <property type="entry name" value="TRANSCRIPTION INITIATION FACTOR TFIID SUBUNIT 8"/>
    <property type="match status" value="1"/>
</dbReference>
<accession>A0AAN7LC18</accession>
<comment type="subcellular location">
    <subcellularLocation>
        <location evidence="1">Nucleus</location>
    </subcellularLocation>
</comment>
<dbReference type="AlphaFoldDB" id="A0AAN7LC18"/>
<evidence type="ECO:0000256" key="1">
    <source>
        <dbReference type="ARBA" id="ARBA00004123"/>
    </source>
</evidence>
<evidence type="ECO:0000256" key="4">
    <source>
        <dbReference type="ARBA" id="ARBA00023242"/>
    </source>
</evidence>
<protein>
    <recommendedName>
        <fullName evidence="5">Bromodomain associated domain-containing protein</fullName>
    </recommendedName>
</protein>
<dbReference type="Gene3D" id="1.10.20.10">
    <property type="entry name" value="Histone, subunit A"/>
    <property type="match status" value="1"/>
</dbReference>
<name>A0AAN7LC18_TRANT</name>
<sequence>MNNGRANTHPDNERVSASRAAVDDFGLAVARVAVAQVCESVGFKGSRGSTLDSLADIAVRYIRDIGMASRFYANLAGRSECNAFDIIRTLDDLGDFQGVSGASAVRNCIVGSGMMREVIGHVEMTEEIPFAHTLPWFPVSKERRKPMLNGRKPDLRAEKLEKVKQRRKAERSLLNLQQRLANYGQGGASASGCAPEEDVKGIQSIRENPYLAPPLQMGEEDVQVLNMPDVLTHRPTIDNHGSIFRTFAPAIEAMRNQFSDDANGDKDGSVRVLPDRRHSVQFKFKMSKKVLGHSLDLDLGNRIIGKSGSVTECEEERDDKKRRASCILRQSMENPVELTQL</sequence>
<comment type="caution">
    <text evidence="6">The sequence shown here is derived from an EMBL/GenBank/DDBJ whole genome shotgun (WGS) entry which is preliminary data.</text>
</comment>
<reference evidence="6 7" key="1">
    <citation type="journal article" date="2023" name="Hortic Res">
        <title>Pangenome of water caltrop reveals structural variations and asymmetric subgenome divergence after allopolyploidization.</title>
        <authorList>
            <person name="Zhang X."/>
            <person name="Chen Y."/>
            <person name="Wang L."/>
            <person name="Yuan Y."/>
            <person name="Fang M."/>
            <person name="Shi L."/>
            <person name="Lu R."/>
            <person name="Comes H.P."/>
            <person name="Ma Y."/>
            <person name="Chen Y."/>
            <person name="Huang G."/>
            <person name="Zhou Y."/>
            <person name="Zheng Z."/>
            <person name="Qiu Y."/>
        </authorList>
    </citation>
    <scope>NUCLEOTIDE SEQUENCE [LARGE SCALE GENOMIC DNA]</scope>
    <source>
        <strain evidence="6">F231</strain>
    </source>
</reference>
<dbReference type="GO" id="GO:0046982">
    <property type="term" value="F:protein heterodimerization activity"/>
    <property type="evidence" value="ECO:0007669"/>
    <property type="project" value="InterPro"/>
</dbReference>
<evidence type="ECO:0000313" key="6">
    <source>
        <dbReference type="EMBL" id="KAK4783281.1"/>
    </source>
</evidence>
<gene>
    <name evidence="6" type="ORF">SAY86_007655</name>
</gene>
<dbReference type="PANTHER" id="PTHR46338">
    <property type="entry name" value="TRANSCRIPTION INITIATION FACTOR TFIID SUBUNIT 8"/>
    <property type="match status" value="1"/>
</dbReference>
<dbReference type="InterPro" id="IPR009072">
    <property type="entry name" value="Histone-fold"/>
</dbReference>
<keyword evidence="3" id="KW-0804">Transcription</keyword>
<dbReference type="InterPro" id="IPR006565">
    <property type="entry name" value="BTP"/>
</dbReference>
<evidence type="ECO:0000256" key="3">
    <source>
        <dbReference type="ARBA" id="ARBA00023163"/>
    </source>
</evidence>
<dbReference type="EMBL" id="JAXQNO010000015">
    <property type="protein sequence ID" value="KAK4783281.1"/>
    <property type="molecule type" value="Genomic_DNA"/>
</dbReference>
<organism evidence="6 7">
    <name type="scientific">Trapa natans</name>
    <name type="common">Water chestnut</name>
    <dbReference type="NCBI Taxonomy" id="22666"/>
    <lineage>
        <taxon>Eukaryota</taxon>
        <taxon>Viridiplantae</taxon>
        <taxon>Streptophyta</taxon>
        <taxon>Embryophyta</taxon>
        <taxon>Tracheophyta</taxon>
        <taxon>Spermatophyta</taxon>
        <taxon>Magnoliopsida</taxon>
        <taxon>eudicotyledons</taxon>
        <taxon>Gunneridae</taxon>
        <taxon>Pentapetalae</taxon>
        <taxon>rosids</taxon>
        <taxon>malvids</taxon>
        <taxon>Myrtales</taxon>
        <taxon>Lythraceae</taxon>
        <taxon>Trapa</taxon>
    </lineage>
</organism>